<dbReference type="AlphaFoldDB" id="T1FPQ1"/>
<dbReference type="SUPFAM" id="SSF52799">
    <property type="entry name" value="(Phosphotyrosine protein) phosphatases II"/>
    <property type="match status" value="1"/>
</dbReference>
<name>T1FPQ1_HELRO</name>
<proteinExistence type="predicted"/>
<dbReference type="eggNOG" id="KOG1716">
    <property type="taxonomic scope" value="Eukaryota"/>
</dbReference>
<evidence type="ECO:0000313" key="3">
    <source>
        <dbReference type="EMBL" id="ESO13208.1"/>
    </source>
</evidence>
<evidence type="ECO:0000259" key="2">
    <source>
        <dbReference type="SMART" id="SM00195"/>
    </source>
</evidence>
<dbReference type="GO" id="GO:0062030">
    <property type="term" value="P:negative regulation of stress granule assembly"/>
    <property type="evidence" value="ECO:0000318"/>
    <property type="project" value="GO_Central"/>
</dbReference>
<dbReference type="EMBL" id="AMQM01000389">
    <property type="status" value="NOT_ANNOTATED_CDS"/>
    <property type="molecule type" value="Genomic_DNA"/>
</dbReference>
<dbReference type="InterPro" id="IPR000340">
    <property type="entry name" value="Dual-sp_phosphatase_cat-dom"/>
</dbReference>
<dbReference type="KEGG" id="hro:HELRODRAFT_188158"/>
<dbReference type="STRING" id="6412.T1FPQ1"/>
<sequence>MGRRQQAERAYMQKDLKISRHINCSSSPSKLFPHISRDILTLDLSDIDDVTLYAKFQTICDFIELNYGRAKGVLIYSDHGVIRSAVVVMAYIIYCYLSSYNDAYRFIKGCCPKVCLENKFKPQLLKWVEDVKTNPFAIRRYQKSTEPNLLKLPIIDQSKVPQSSFMYTHEHHPEASLHSYRHSRARKSTDATYKNLKASERLIWDIKYSVSNLGSKENAYCPSVTSSACSLVKVGRIDREKDNMEVDPGIKFKFLERKKKIERQKQKLKEKKRKLKAERRQLMEEATKMKEIEKEQSISESRERMASVTESQSPIEAVYSPLPPTKEDGLLDLLAEHEKGAEKEEKAEEEEGGDEDEEEEEEK</sequence>
<reference evidence="4" key="3">
    <citation type="submission" date="2015-06" db="UniProtKB">
        <authorList>
            <consortium name="EnsemblMetazoa"/>
        </authorList>
    </citation>
    <scope>IDENTIFICATION</scope>
</reference>
<dbReference type="GeneID" id="20210798"/>
<feature type="compositionally biased region" description="Basic and acidic residues" evidence="1">
    <location>
        <begin position="325"/>
        <end position="346"/>
    </location>
</feature>
<protein>
    <recommendedName>
        <fullName evidence="2">Tyrosine-protein phosphatase domain-containing protein</fullName>
    </recommendedName>
</protein>
<evidence type="ECO:0000256" key="1">
    <source>
        <dbReference type="SAM" id="MobiDB-lite"/>
    </source>
</evidence>
<dbReference type="Proteomes" id="UP000015101">
    <property type="component" value="Unassembled WGS sequence"/>
</dbReference>
<feature type="compositionally biased region" description="Acidic residues" evidence="1">
    <location>
        <begin position="347"/>
        <end position="363"/>
    </location>
</feature>
<dbReference type="InParanoid" id="T1FPQ1"/>
<dbReference type="PANTHER" id="PTHR46659:SF1">
    <property type="entry name" value="SERINE_THREONINE_TYROSINE-INTERACTING-LIKE PROTEIN 1"/>
    <property type="match status" value="1"/>
</dbReference>
<accession>T1FPQ1</accession>
<feature type="region of interest" description="Disordered" evidence="1">
    <location>
        <begin position="284"/>
        <end position="363"/>
    </location>
</feature>
<evidence type="ECO:0000313" key="4">
    <source>
        <dbReference type="EnsemblMetazoa" id="HelroP188158"/>
    </source>
</evidence>
<feature type="domain" description="Tyrosine-protein phosphatase" evidence="2">
    <location>
        <begin position="2"/>
        <end position="130"/>
    </location>
</feature>
<dbReference type="HOGENOM" id="CLU_763487_0_0_1"/>
<dbReference type="SMART" id="SM00195">
    <property type="entry name" value="DSPc"/>
    <property type="match status" value="1"/>
</dbReference>
<keyword evidence="5" id="KW-1185">Reference proteome</keyword>
<dbReference type="RefSeq" id="XP_009009928.1">
    <property type="nucleotide sequence ID" value="XM_009011680.1"/>
</dbReference>
<feature type="compositionally biased region" description="Basic and acidic residues" evidence="1">
    <location>
        <begin position="284"/>
        <end position="305"/>
    </location>
</feature>
<dbReference type="GO" id="GO:0005739">
    <property type="term" value="C:mitochondrion"/>
    <property type="evidence" value="ECO:0000318"/>
    <property type="project" value="GO_Central"/>
</dbReference>
<dbReference type="EnsemblMetazoa" id="HelroT188158">
    <property type="protein sequence ID" value="HelroP188158"/>
    <property type="gene ID" value="HelroG188158"/>
</dbReference>
<gene>
    <name evidence="4" type="primary">20210798</name>
    <name evidence="3" type="ORF">HELRODRAFT_188158</name>
</gene>
<dbReference type="GO" id="GO:2001244">
    <property type="term" value="P:positive regulation of intrinsic apoptotic signaling pathway"/>
    <property type="evidence" value="ECO:0000318"/>
    <property type="project" value="GO_Central"/>
</dbReference>
<dbReference type="CTD" id="20210798"/>
<evidence type="ECO:0000313" key="5">
    <source>
        <dbReference type="Proteomes" id="UP000015101"/>
    </source>
</evidence>
<dbReference type="InterPro" id="IPR029021">
    <property type="entry name" value="Prot-tyrosine_phosphatase-like"/>
</dbReference>
<dbReference type="Gene3D" id="3.90.190.10">
    <property type="entry name" value="Protein tyrosine phosphatase superfamily"/>
    <property type="match status" value="1"/>
</dbReference>
<dbReference type="OrthoDB" id="10252009at2759"/>
<dbReference type="PANTHER" id="PTHR46659">
    <property type="entry name" value="SERINE/THREONINE/TYROSINE-INTERACTING-LIKE PROTEIN 1"/>
    <property type="match status" value="1"/>
</dbReference>
<dbReference type="GO" id="GO:0019903">
    <property type="term" value="F:protein phosphatase binding"/>
    <property type="evidence" value="ECO:0000318"/>
    <property type="project" value="GO_Central"/>
</dbReference>
<dbReference type="InterPro" id="IPR020422">
    <property type="entry name" value="TYR_PHOSPHATASE_DUAL_dom"/>
</dbReference>
<reference evidence="3 5" key="2">
    <citation type="journal article" date="2013" name="Nature">
        <title>Insights into bilaterian evolution from three spiralian genomes.</title>
        <authorList>
            <person name="Simakov O."/>
            <person name="Marletaz F."/>
            <person name="Cho S.J."/>
            <person name="Edsinger-Gonzales E."/>
            <person name="Havlak P."/>
            <person name="Hellsten U."/>
            <person name="Kuo D.H."/>
            <person name="Larsson T."/>
            <person name="Lv J."/>
            <person name="Arendt D."/>
            <person name="Savage R."/>
            <person name="Osoegawa K."/>
            <person name="de Jong P."/>
            <person name="Grimwood J."/>
            <person name="Chapman J.A."/>
            <person name="Shapiro H."/>
            <person name="Aerts A."/>
            <person name="Otillar R.P."/>
            <person name="Terry A.Y."/>
            <person name="Boore J.L."/>
            <person name="Grigoriev I.V."/>
            <person name="Lindberg D.R."/>
            <person name="Seaver E.C."/>
            <person name="Weisblat D.A."/>
            <person name="Putnam N.H."/>
            <person name="Rokhsar D.S."/>
        </authorList>
    </citation>
    <scope>NUCLEOTIDE SEQUENCE</scope>
</reference>
<organism evidence="4 5">
    <name type="scientific">Helobdella robusta</name>
    <name type="common">Californian leech</name>
    <dbReference type="NCBI Taxonomy" id="6412"/>
    <lineage>
        <taxon>Eukaryota</taxon>
        <taxon>Metazoa</taxon>
        <taxon>Spiralia</taxon>
        <taxon>Lophotrochozoa</taxon>
        <taxon>Annelida</taxon>
        <taxon>Clitellata</taxon>
        <taxon>Hirudinea</taxon>
        <taxon>Rhynchobdellida</taxon>
        <taxon>Glossiphoniidae</taxon>
        <taxon>Helobdella</taxon>
    </lineage>
</organism>
<dbReference type="Pfam" id="PF00782">
    <property type="entry name" value="DSPc"/>
    <property type="match status" value="1"/>
</dbReference>
<dbReference type="GO" id="GO:0001691">
    <property type="term" value="F:pseudophosphatase activity"/>
    <property type="evidence" value="ECO:0000318"/>
    <property type="project" value="GO_Central"/>
</dbReference>
<dbReference type="EMBL" id="KB095811">
    <property type="protein sequence ID" value="ESO13208.1"/>
    <property type="molecule type" value="Genomic_DNA"/>
</dbReference>
<dbReference type="InterPro" id="IPR053272">
    <property type="entry name" value="STY_interacting-like"/>
</dbReference>
<reference evidence="5" key="1">
    <citation type="submission" date="2012-12" db="EMBL/GenBank/DDBJ databases">
        <authorList>
            <person name="Hellsten U."/>
            <person name="Grimwood J."/>
            <person name="Chapman J.A."/>
            <person name="Shapiro H."/>
            <person name="Aerts A."/>
            <person name="Otillar R.P."/>
            <person name="Terry A.Y."/>
            <person name="Boore J.L."/>
            <person name="Simakov O."/>
            <person name="Marletaz F."/>
            <person name="Cho S.-J."/>
            <person name="Edsinger-Gonzales E."/>
            <person name="Havlak P."/>
            <person name="Kuo D.-H."/>
            <person name="Larsson T."/>
            <person name="Lv J."/>
            <person name="Arendt D."/>
            <person name="Savage R."/>
            <person name="Osoegawa K."/>
            <person name="de Jong P."/>
            <person name="Lindberg D.R."/>
            <person name="Seaver E.C."/>
            <person name="Weisblat D.A."/>
            <person name="Putnam N.H."/>
            <person name="Grigoriev I.V."/>
            <person name="Rokhsar D.S."/>
        </authorList>
    </citation>
    <scope>NUCLEOTIDE SEQUENCE</scope>
</reference>